<evidence type="ECO:0000256" key="6">
    <source>
        <dbReference type="ARBA" id="ARBA00049442"/>
    </source>
</evidence>
<feature type="binding site" evidence="10">
    <location>
        <position position="250"/>
    </location>
    <ligand>
        <name>NADP(+)</name>
        <dbReference type="ChEBI" id="CHEBI:58349"/>
    </ligand>
</feature>
<dbReference type="EC" id="1.1.1.25" evidence="10"/>
<dbReference type="InterPro" id="IPR046346">
    <property type="entry name" value="Aminoacid_DH-like_N_sf"/>
</dbReference>
<dbReference type="GO" id="GO:0019632">
    <property type="term" value="P:shikimate metabolic process"/>
    <property type="evidence" value="ECO:0007669"/>
    <property type="project" value="InterPro"/>
</dbReference>
<feature type="active site" description="Proton acceptor" evidence="10">
    <location>
        <position position="71"/>
    </location>
</feature>
<keyword evidence="5 10" id="KW-0057">Aromatic amino acid biosynthesis</keyword>
<protein>
    <recommendedName>
        <fullName evidence="10">Shikimate dehydrogenase (NADP(+))</fullName>
        <shortName evidence="10">SDH</shortName>
        <ecNumber evidence="10">1.1.1.25</ecNumber>
    </recommendedName>
</protein>
<dbReference type="NCBIfam" id="TIGR00507">
    <property type="entry name" value="aroE"/>
    <property type="match status" value="1"/>
</dbReference>
<dbReference type="Gene3D" id="3.40.50.10860">
    <property type="entry name" value="Leucine Dehydrogenase, chain A, domain 1"/>
    <property type="match status" value="1"/>
</dbReference>
<comment type="pathway">
    <text evidence="9">Aromatic compound metabolism; 3,4-dihydroxybenzoate biosynthesis; 3-dehydroquinate from D-quinate (NAD(+) route).</text>
</comment>
<reference evidence="13 14" key="1">
    <citation type="submission" date="2016-08" db="EMBL/GenBank/DDBJ databases">
        <title>Novel Firmicutes and Novel Genomes.</title>
        <authorList>
            <person name="Poppleton D.I."/>
            <person name="Gribaldo S."/>
        </authorList>
    </citation>
    <scope>NUCLEOTIDE SEQUENCE [LARGE SCALE GENOMIC DNA]</scope>
    <source>
        <strain evidence="13 14">CTT3</strain>
    </source>
</reference>
<dbReference type="GO" id="GO:0052734">
    <property type="term" value="F:shikimate 3-dehydrogenase (NAD+) activity"/>
    <property type="evidence" value="ECO:0007669"/>
    <property type="project" value="RHEA"/>
</dbReference>
<comment type="catalytic activity">
    <reaction evidence="6 10">
        <text>shikimate + NADP(+) = 3-dehydroshikimate + NADPH + H(+)</text>
        <dbReference type="Rhea" id="RHEA:17737"/>
        <dbReference type="ChEBI" id="CHEBI:15378"/>
        <dbReference type="ChEBI" id="CHEBI:16630"/>
        <dbReference type="ChEBI" id="CHEBI:36208"/>
        <dbReference type="ChEBI" id="CHEBI:57783"/>
        <dbReference type="ChEBI" id="CHEBI:58349"/>
        <dbReference type="EC" id="1.1.1.25"/>
    </reaction>
</comment>
<feature type="binding site" evidence="10">
    <location>
        <begin position="131"/>
        <end position="135"/>
    </location>
    <ligand>
        <name>NADP(+)</name>
        <dbReference type="ChEBI" id="CHEBI:58349"/>
    </ligand>
</feature>
<dbReference type="FunFam" id="3.40.50.720:FF:000086">
    <property type="entry name" value="Quinate/shikimate dehydrogenase"/>
    <property type="match status" value="1"/>
</dbReference>
<evidence type="ECO:0000259" key="11">
    <source>
        <dbReference type="Pfam" id="PF01488"/>
    </source>
</evidence>
<organism evidence="13 14">
    <name type="scientific">Thermohalobacter berrensis</name>
    <dbReference type="NCBI Taxonomy" id="99594"/>
    <lineage>
        <taxon>Bacteria</taxon>
        <taxon>Bacillati</taxon>
        <taxon>Bacillota</taxon>
        <taxon>Tissierellia</taxon>
        <taxon>Tissierellales</taxon>
        <taxon>Thermohalobacteraceae</taxon>
        <taxon>Thermohalobacter</taxon>
    </lineage>
</organism>
<comment type="pathway">
    <text evidence="1 10">Metabolic intermediate biosynthesis; chorismate biosynthesis; chorismate from D-erythrose 4-phosphate and phosphoenolpyruvate: step 4/7.</text>
</comment>
<evidence type="ECO:0000256" key="1">
    <source>
        <dbReference type="ARBA" id="ARBA00004871"/>
    </source>
</evidence>
<evidence type="ECO:0000256" key="3">
    <source>
        <dbReference type="ARBA" id="ARBA00022857"/>
    </source>
</evidence>
<comment type="caution">
    <text evidence="13">The sequence shown here is derived from an EMBL/GenBank/DDBJ whole genome shotgun (WGS) entry which is preliminary data.</text>
</comment>
<dbReference type="GO" id="GO:0030266">
    <property type="term" value="F:quinate 3-dehydrogenase (NAD+) activity"/>
    <property type="evidence" value="ECO:0007669"/>
    <property type="project" value="UniProtKB-EC"/>
</dbReference>
<dbReference type="RefSeq" id="WP_120166653.1">
    <property type="nucleotide sequence ID" value="NZ_MCIB01000001.1"/>
</dbReference>
<dbReference type="PANTHER" id="PTHR21089">
    <property type="entry name" value="SHIKIMATE DEHYDROGENASE"/>
    <property type="match status" value="1"/>
</dbReference>
<dbReference type="Pfam" id="PF01488">
    <property type="entry name" value="Shikimate_DH"/>
    <property type="match status" value="1"/>
</dbReference>
<dbReference type="AlphaFoldDB" id="A0A419TAV5"/>
<feature type="binding site" evidence="10">
    <location>
        <begin position="20"/>
        <end position="22"/>
    </location>
    <ligand>
        <name>shikimate</name>
        <dbReference type="ChEBI" id="CHEBI:36208"/>
    </ligand>
</feature>
<gene>
    <name evidence="10" type="primary">aroE</name>
    <name evidence="13" type="ORF">BET03_01855</name>
</gene>
<dbReference type="SUPFAM" id="SSF53223">
    <property type="entry name" value="Aminoacid dehydrogenase-like, N-terminal domain"/>
    <property type="match status" value="1"/>
</dbReference>
<feature type="binding site" evidence="10">
    <location>
        <position position="229"/>
    </location>
    <ligand>
        <name>shikimate</name>
        <dbReference type="ChEBI" id="CHEBI:36208"/>
    </ligand>
</feature>
<evidence type="ECO:0000256" key="7">
    <source>
        <dbReference type="ARBA" id="ARBA00051639"/>
    </source>
</evidence>
<dbReference type="InterPro" id="IPR006151">
    <property type="entry name" value="Shikm_DH/Glu-tRNA_Rdtase"/>
</dbReference>
<dbReference type="CDD" id="cd01065">
    <property type="entry name" value="NAD_bind_Shikimate_DH"/>
    <property type="match status" value="1"/>
</dbReference>
<feature type="domain" description="Quinate/shikimate 5-dehydrogenase/glutamyl-tRNA reductase" evidence="11">
    <location>
        <begin position="118"/>
        <end position="201"/>
    </location>
</feature>
<sequence>MDINSDTKLYCLIGHPISKSLSPYIHNFSFNKNNINAKYLAFEVDKYKLKDCISGIKALDIKGFNVTIPHKVDIINYLDDISEEAKLIGAVNTVKNVNGKLIGYNTDGLGFIKSLYDKKIDLEGKNVLILGSGGASRAISMMLAKEGVRKIHILNRTIDKAKKLINDIKKNFPKIEYSYSNLAEFNINNQQDIDIIINCTSVGMYPDENEIPLDIKFINQNTIVYDIIYKPLKTKFLKKAEEKGCLIINGLKMLIYQALISEEIWLNKKLDLENIVMALEKQDFLLKNRNY</sequence>
<dbReference type="NCBIfam" id="NF001314">
    <property type="entry name" value="PRK00258.2-2"/>
    <property type="match status" value="1"/>
</dbReference>
<feature type="binding site" evidence="10">
    <location>
        <position position="67"/>
    </location>
    <ligand>
        <name>shikimate</name>
        <dbReference type="ChEBI" id="CHEBI:36208"/>
    </ligand>
</feature>
<evidence type="ECO:0000259" key="12">
    <source>
        <dbReference type="Pfam" id="PF08501"/>
    </source>
</evidence>
<dbReference type="GO" id="GO:0009423">
    <property type="term" value="P:chorismate biosynthetic process"/>
    <property type="evidence" value="ECO:0007669"/>
    <property type="project" value="UniProtKB-UniRule"/>
</dbReference>
<dbReference type="GO" id="GO:0008652">
    <property type="term" value="P:amino acid biosynthetic process"/>
    <property type="evidence" value="ECO:0007669"/>
    <property type="project" value="UniProtKB-KW"/>
</dbReference>
<dbReference type="PANTHER" id="PTHR21089:SF1">
    <property type="entry name" value="BIFUNCTIONAL 3-DEHYDROQUINATE DEHYDRATASE_SHIKIMATE DEHYDROGENASE, CHLOROPLASTIC"/>
    <property type="match status" value="1"/>
</dbReference>
<feature type="binding site" evidence="10">
    <location>
        <position position="257"/>
    </location>
    <ligand>
        <name>shikimate</name>
        <dbReference type="ChEBI" id="CHEBI:36208"/>
    </ligand>
</feature>
<evidence type="ECO:0000313" key="13">
    <source>
        <dbReference type="EMBL" id="RKD34595.1"/>
    </source>
</evidence>
<dbReference type="Gene3D" id="3.40.50.720">
    <property type="entry name" value="NAD(P)-binding Rossmann-like Domain"/>
    <property type="match status" value="1"/>
</dbReference>
<feature type="binding site" evidence="10">
    <location>
        <begin position="155"/>
        <end position="160"/>
    </location>
    <ligand>
        <name>NADP(+)</name>
        <dbReference type="ChEBI" id="CHEBI:58349"/>
    </ligand>
</feature>
<dbReference type="UniPathway" id="UPA00053">
    <property type="reaction ID" value="UER00087"/>
</dbReference>
<dbReference type="EMBL" id="MCIB01000001">
    <property type="protein sequence ID" value="RKD34595.1"/>
    <property type="molecule type" value="Genomic_DNA"/>
</dbReference>
<comment type="function">
    <text evidence="10">Involved in the biosynthesis of the chorismate, which leads to the biosynthesis of aromatic amino acids. Catalyzes the reversible NADPH linked reduction of 3-dehydroshikimate (DHSA) to yield shikimate (SA).</text>
</comment>
<accession>A0A419TAV5</accession>
<comment type="similarity">
    <text evidence="10">Belongs to the shikimate dehydrogenase family.</text>
</comment>
<comment type="catalytic activity">
    <reaction evidence="7">
        <text>L-quinate + NAD(+) = 3-dehydroquinate + NADH + H(+)</text>
        <dbReference type="Rhea" id="RHEA:22364"/>
        <dbReference type="ChEBI" id="CHEBI:15378"/>
        <dbReference type="ChEBI" id="CHEBI:29751"/>
        <dbReference type="ChEBI" id="CHEBI:32364"/>
        <dbReference type="ChEBI" id="CHEBI:57540"/>
        <dbReference type="ChEBI" id="CHEBI:57945"/>
        <dbReference type="EC" id="1.1.1.24"/>
    </reaction>
</comment>
<dbReference type="InterPro" id="IPR036291">
    <property type="entry name" value="NAD(P)-bd_dom_sf"/>
</dbReference>
<evidence type="ECO:0000256" key="8">
    <source>
        <dbReference type="ARBA" id="ARBA00052329"/>
    </source>
</evidence>
<evidence type="ECO:0000256" key="9">
    <source>
        <dbReference type="ARBA" id="ARBA00060613"/>
    </source>
</evidence>
<keyword evidence="14" id="KW-1185">Reference proteome</keyword>
<keyword evidence="4 10" id="KW-0560">Oxidoreductase</keyword>
<dbReference type="Pfam" id="PF08501">
    <property type="entry name" value="Shikimate_dh_N"/>
    <property type="match status" value="1"/>
</dbReference>
<keyword evidence="2 10" id="KW-0028">Amino-acid biosynthesis</keyword>
<feature type="binding site" evidence="10">
    <location>
        <position position="227"/>
    </location>
    <ligand>
        <name>NADP(+)</name>
        <dbReference type="ChEBI" id="CHEBI:58349"/>
    </ligand>
</feature>
<dbReference type="InterPro" id="IPR011342">
    <property type="entry name" value="Shikimate_DH"/>
</dbReference>
<evidence type="ECO:0000256" key="4">
    <source>
        <dbReference type="ARBA" id="ARBA00023002"/>
    </source>
</evidence>
<dbReference type="GO" id="GO:0009073">
    <property type="term" value="P:aromatic amino acid family biosynthetic process"/>
    <property type="evidence" value="ECO:0007669"/>
    <property type="project" value="UniProtKB-KW"/>
</dbReference>
<evidence type="ECO:0000256" key="2">
    <source>
        <dbReference type="ARBA" id="ARBA00022605"/>
    </source>
</evidence>
<evidence type="ECO:0000256" key="10">
    <source>
        <dbReference type="HAMAP-Rule" id="MF_00222"/>
    </source>
</evidence>
<dbReference type="InterPro" id="IPR013708">
    <property type="entry name" value="Shikimate_DH-bd_N"/>
</dbReference>
<comment type="catalytic activity">
    <reaction evidence="8">
        <text>shikimate + NAD(+) = 3-dehydroshikimate + NADH + H(+)</text>
        <dbReference type="Rhea" id="RHEA:17741"/>
        <dbReference type="ChEBI" id="CHEBI:15378"/>
        <dbReference type="ChEBI" id="CHEBI:16630"/>
        <dbReference type="ChEBI" id="CHEBI:36208"/>
        <dbReference type="ChEBI" id="CHEBI:57540"/>
        <dbReference type="ChEBI" id="CHEBI:57945"/>
    </reaction>
</comment>
<feature type="binding site" evidence="10">
    <location>
        <position position="83"/>
    </location>
    <ligand>
        <name>NADP(+)</name>
        <dbReference type="ChEBI" id="CHEBI:58349"/>
    </ligand>
</feature>
<proteinExistence type="inferred from homology"/>
<feature type="binding site" evidence="10">
    <location>
        <position position="107"/>
    </location>
    <ligand>
        <name>shikimate</name>
        <dbReference type="ChEBI" id="CHEBI:36208"/>
    </ligand>
</feature>
<feature type="domain" description="Shikimate dehydrogenase substrate binding N-terminal" evidence="12">
    <location>
        <begin position="12"/>
        <end position="94"/>
    </location>
</feature>
<feature type="binding site" evidence="10">
    <location>
        <position position="92"/>
    </location>
    <ligand>
        <name>shikimate</name>
        <dbReference type="ChEBI" id="CHEBI:36208"/>
    </ligand>
</feature>
<dbReference type="GO" id="GO:0004764">
    <property type="term" value="F:shikimate 3-dehydrogenase (NADP+) activity"/>
    <property type="evidence" value="ECO:0007669"/>
    <property type="project" value="UniProtKB-UniRule"/>
</dbReference>
<dbReference type="Proteomes" id="UP000284177">
    <property type="component" value="Unassembled WGS sequence"/>
</dbReference>
<evidence type="ECO:0000256" key="5">
    <source>
        <dbReference type="ARBA" id="ARBA00023141"/>
    </source>
</evidence>
<dbReference type="InterPro" id="IPR022893">
    <property type="entry name" value="Shikimate_DH_fam"/>
</dbReference>
<name>A0A419TAV5_9FIRM</name>
<dbReference type="GO" id="GO:0050661">
    <property type="term" value="F:NADP binding"/>
    <property type="evidence" value="ECO:0007669"/>
    <property type="project" value="InterPro"/>
</dbReference>
<dbReference type="HAMAP" id="MF_00222">
    <property type="entry name" value="Shikimate_DH_AroE"/>
    <property type="match status" value="1"/>
</dbReference>
<evidence type="ECO:0000313" key="14">
    <source>
        <dbReference type="Proteomes" id="UP000284177"/>
    </source>
</evidence>
<dbReference type="SUPFAM" id="SSF51735">
    <property type="entry name" value="NAD(P)-binding Rossmann-fold domains"/>
    <property type="match status" value="1"/>
</dbReference>
<dbReference type="OrthoDB" id="9792692at2"/>
<keyword evidence="3 10" id="KW-0521">NADP</keyword>
<dbReference type="NCBIfam" id="NF001319">
    <property type="entry name" value="PRK00258.3-3"/>
    <property type="match status" value="1"/>
</dbReference>
<comment type="subunit">
    <text evidence="10">Homodimer.</text>
</comment>